<keyword evidence="7" id="KW-1185">Reference proteome</keyword>
<dbReference type="InterPro" id="IPR000914">
    <property type="entry name" value="SBP_5_dom"/>
</dbReference>
<evidence type="ECO:0000259" key="5">
    <source>
        <dbReference type="Pfam" id="PF00496"/>
    </source>
</evidence>
<dbReference type="CDD" id="cd00995">
    <property type="entry name" value="PBP2_NikA_DppA_OppA_like"/>
    <property type="match status" value="1"/>
</dbReference>
<dbReference type="GO" id="GO:0043190">
    <property type="term" value="C:ATP-binding cassette (ABC) transporter complex"/>
    <property type="evidence" value="ECO:0007669"/>
    <property type="project" value="InterPro"/>
</dbReference>
<name>A0A7T8B9V7_9SPIR</name>
<dbReference type="InterPro" id="IPR030678">
    <property type="entry name" value="Peptide/Ni-bd"/>
</dbReference>
<accession>A0A7T8B9V7</accession>
<evidence type="ECO:0000313" key="6">
    <source>
        <dbReference type="EMBL" id="QQO08897.1"/>
    </source>
</evidence>
<evidence type="ECO:0000256" key="2">
    <source>
        <dbReference type="ARBA" id="ARBA00022448"/>
    </source>
</evidence>
<evidence type="ECO:0000256" key="1">
    <source>
        <dbReference type="ARBA" id="ARBA00005695"/>
    </source>
</evidence>
<feature type="signal peptide" evidence="4">
    <location>
        <begin position="1"/>
        <end position="19"/>
    </location>
</feature>
<feature type="domain" description="Solute-binding protein family 5" evidence="5">
    <location>
        <begin position="71"/>
        <end position="481"/>
    </location>
</feature>
<dbReference type="PANTHER" id="PTHR30290:SF9">
    <property type="entry name" value="OLIGOPEPTIDE-BINDING PROTEIN APPA"/>
    <property type="match status" value="1"/>
</dbReference>
<dbReference type="RefSeq" id="WP_215626203.1">
    <property type="nucleotide sequence ID" value="NZ_CP067089.2"/>
</dbReference>
<dbReference type="KEGG" id="bhc:JFL75_18500"/>
<gene>
    <name evidence="6" type="ORF">JFL75_18500</name>
</gene>
<comment type="similarity">
    <text evidence="1">Belongs to the bacterial solute-binding protein 5 family.</text>
</comment>
<dbReference type="GO" id="GO:0015833">
    <property type="term" value="P:peptide transport"/>
    <property type="evidence" value="ECO:0007669"/>
    <property type="project" value="TreeGrafter"/>
</dbReference>
<keyword evidence="3 4" id="KW-0732">Signal</keyword>
<dbReference type="Gene3D" id="3.10.105.10">
    <property type="entry name" value="Dipeptide-binding Protein, Domain 3"/>
    <property type="match status" value="1"/>
</dbReference>
<evidence type="ECO:0000313" key="7">
    <source>
        <dbReference type="Proteomes" id="UP000595917"/>
    </source>
</evidence>
<feature type="chain" id="PRO_5031024487" evidence="4">
    <location>
        <begin position="20"/>
        <end position="576"/>
    </location>
</feature>
<dbReference type="Gene3D" id="3.40.190.10">
    <property type="entry name" value="Periplasmic binding protein-like II"/>
    <property type="match status" value="1"/>
</dbReference>
<dbReference type="InterPro" id="IPR039424">
    <property type="entry name" value="SBP_5"/>
</dbReference>
<sequence>MRKLMFVLFIVLAAGMVFAGGSSDSGEVVLVVGQSTDPVILDGPMYSDTPTHNLNLVLYNRLYDLTPEGVLEPDLAVDMPVIEENGTKYTIKIKQGVKFHNGNPLTIDDVIFSFNRGAFHEKSQMKSIYAMMYNVQKVDEYTMTFRTGKFDSSKAPAGMKDSDLKTFEERGKYYSPASFGSQVNQLSWLGASINDKETMEKAATDGTLQDYGLTWAVGTGSFKFDSWRQGDSVTLVRNPDYFDQSIKSNVDKIIFKTIRDPSALKTAFLNKEVDLIMNVVPLDAREIERQGGKILTTSGYFGYHYLGFNMNSPRVGQVNADGTPDKDGVYDLNAPSAKLREAILYAINPADIVNSPDIMDKRGIVSLQYMETLPFGKITDPRGTRMEQGNNQTGYYNPTRAKQIFDALPASYKQAGSLKCTVLSGSVYEKEALVVKDQVRRALGVDLINIERVALSEVATRRGTADPNTWDLIVNWTQTDDSYYIFVAFDGFNTSLLHDTKYYEAAAQTYIDQGNSLPNGPARNEAYQNAQKIILNALPRVPLVAMQGISASQTNIEGVAISPSGSFRLKNVVKNK</sequence>
<protein>
    <submittedName>
        <fullName evidence="6">ABC transporter substrate-binding protein</fullName>
    </submittedName>
</protein>
<dbReference type="Proteomes" id="UP000595917">
    <property type="component" value="Chromosome"/>
</dbReference>
<dbReference type="GO" id="GO:0030288">
    <property type="term" value="C:outer membrane-bounded periplasmic space"/>
    <property type="evidence" value="ECO:0007669"/>
    <property type="project" value="UniProtKB-ARBA"/>
</dbReference>
<reference evidence="6" key="1">
    <citation type="submission" date="2021-01" db="EMBL/GenBank/DDBJ databases">
        <title>Description of Breznakiella homolactica.</title>
        <authorList>
            <person name="Song Y."/>
            <person name="Brune A."/>
        </authorList>
    </citation>
    <scope>NUCLEOTIDE SEQUENCE</scope>
    <source>
        <strain evidence="6">RmG30</strain>
    </source>
</reference>
<dbReference type="EMBL" id="CP067089">
    <property type="protein sequence ID" value="QQO08897.1"/>
    <property type="molecule type" value="Genomic_DNA"/>
</dbReference>
<dbReference type="Gene3D" id="3.90.76.10">
    <property type="entry name" value="Dipeptide-binding Protein, Domain 1"/>
    <property type="match status" value="1"/>
</dbReference>
<organism evidence="6 7">
    <name type="scientific">Breznakiella homolactica</name>
    <dbReference type="NCBI Taxonomy" id="2798577"/>
    <lineage>
        <taxon>Bacteria</taxon>
        <taxon>Pseudomonadati</taxon>
        <taxon>Spirochaetota</taxon>
        <taxon>Spirochaetia</taxon>
        <taxon>Spirochaetales</taxon>
        <taxon>Breznakiellaceae</taxon>
        <taxon>Breznakiella</taxon>
    </lineage>
</organism>
<evidence type="ECO:0000256" key="3">
    <source>
        <dbReference type="ARBA" id="ARBA00022729"/>
    </source>
</evidence>
<dbReference type="SUPFAM" id="SSF53850">
    <property type="entry name" value="Periplasmic binding protein-like II"/>
    <property type="match status" value="1"/>
</dbReference>
<dbReference type="Pfam" id="PF00496">
    <property type="entry name" value="SBP_bac_5"/>
    <property type="match status" value="1"/>
</dbReference>
<dbReference type="PIRSF" id="PIRSF002741">
    <property type="entry name" value="MppA"/>
    <property type="match status" value="1"/>
</dbReference>
<dbReference type="PANTHER" id="PTHR30290">
    <property type="entry name" value="PERIPLASMIC BINDING COMPONENT OF ABC TRANSPORTER"/>
    <property type="match status" value="1"/>
</dbReference>
<keyword evidence="2" id="KW-0813">Transport</keyword>
<evidence type="ECO:0000256" key="4">
    <source>
        <dbReference type="SAM" id="SignalP"/>
    </source>
</evidence>
<dbReference type="AlphaFoldDB" id="A0A7T8B9V7"/>
<dbReference type="GO" id="GO:1904680">
    <property type="term" value="F:peptide transmembrane transporter activity"/>
    <property type="evidence" value="ECO:0007669"/>
    <property type="project" value="TreeGrafter"/>
</dbReference>
<proteinExistence type="inferred from homology"/>